<sequence>MGIKMLYDWSRKRWREVTLSALAVFFIVTTSVLIFANRLEAPLSHAKFDWPDETMNFHFASRISRGLPILERDPLIALSLDRVRPRSFNVIDSSLVPGGFLGLPVLSGGIGFVLRVWGILLLTPALSVGGIFALISISKRVFGASVGWLTGVLAFTNPALIYYTAFAMLPNAAFVSFLLIGLAALLAVDGRKIQPRRDVLISVVAGLCVGLALFVRTNEIWWVGPMFVAALIARRAKLGDRLIAFALLGGLLVGAAILALNAQIYGNPLATGYTRFADSAGGGAASSVLFPFGFHPRLAWHNVWIYFFRNFWWVSAPAVLGFGIWLSYRRKPARQMVFTAWLALIALWLFVYYGSWQFDDPLTTRLNTIGVSYVRYWLPVTLGALPFAALFVWSIGCVRGVRRYAAAVIVAIVAILSIRSTFIVGSDSLIPVARRIREYHRATMAVAAATPKDAVIVTWRTDKIVFPERRVAAVDLQNGLDREMVGVISDLEKIPWFLYARLSSEEEAKVLADLGEESLTMDSMGEPRSGETLYRIRKKL</sequence>
<proteinExistence type="predicted"/>
<comment type="caution">
    <text evidence="9">The sequence shown here is derived from an EMBL/GenBank/DDBJ whole genome shotgun (WGS) entry which is preliminary data.</text>
</comment>
<organism evidence="9 10">
    <name type="scientific">Candidatus Uhrbacteria bacterium RIFCSPHIGHO2_12_FULL_57_11</name>
    <dbReference type="NCBI Taxonomy" id="1802398"/>
    <lineage>
        <taxon>Bacteria</taxon>
        <taxon>Candidatus Uhriibacteriota</taxon>
    </lineage>
</organism>
<dbReference type="InterPro" id="IPR050297">
    <property type="entry name" value="LipidA_mod_glycosyltrf_83"/>
</dbReference>
<comment type="subcellular location">
    <subcellularLocation>
        <location evidence="1">Cell membrane</location>
        <topology evidence="1">Multi-pass membrane protein</topology>
    </subcellularLocation>
</comment>
<dbReference type="GO" id="GO:0005886">
    <property type="term" value="C:plasma membrane"/>
    <property type="evidence" value="ECO:0007669"/>
    <property type="project" value="UniProtKB-SubCell"/>
</dbReference>
<dbReference type="GO" id="GO:0009103">
    <property type="term" value="P:lipopolysaccharide biosynthetic process"/>
    <property type="evidence" value="ECO:0007669"/>
    <property type="project" value="UniProtKB-ARBA"/>
</dbReference>
<evidence type="ECO:0000256" key="4">
    <source>
        <dbReference type="ARBA" id="ARBA00022679"/>
    </source>
</evidence>
<dbReference type="PANTHER" id="PTHR33908">
    <property type="entry name" value="MANNOSYLTRANSFERASE YKCB-RELATED"/>
    <property type="match status" value="1"/>
</dbReference>
<keyword evidence="5 8" id="KW-0812">Transmembrane</keyword>
<feature type="transmembrane region" description="Helical" evidence="8">
    <location>
        <begin position="376"/>
        <end position="397"/>
    </location>
</feature>
<dbReference type="EMBL" id="MGEG01000039">
    <property type="protein sequence ID" value="OGL78289.1"/>
    <property type="molecule type" value="Genomic_DNA"/>
</dbReference>
<evidence type="ECO:0008006" key="11">
    <source>
        <dbReference type="Google" id="ProtNLM"/>
    </source>
</evidence>
<feature type="transmembrane region" description="Helical" evidence="8">
    <location>
        <begin position="404"/>
        <end position="425"/>
    </location>
</feature>
<feature type="transmembrane region" description="Helical" evidence="8">
    <location>
        <begin position="243"/>
        <end position="265"/>
    </location>
</feature>
<feature type="transmembrane region" description="Helical" evidence="8">
    <location>
        <begin position="303"/>
        <end position="326"/>
    </location>
</feature>
<feature type="transmembrane region" description="Helical" evidence="8">
    <location>
        <begin position="338"/>
        <end position="356"/>
    </location>
</feature>
<keyword evidence="7 8" id="KW-0472">Membrane</keyword>
<feature type="transmembrane region" description="Helical" evidence="8">
    <location>
        <begin position="169"/>
        <end position="187"/>
    </location>
</feature>
<evidence type="ECO:0000256" key="3">
    <source>
        <dbReference type="ARBA" id="ARBA00022676"/>
    </source>
</evidence>
<evidence type="ECO:0000256" key="5">
    <source>
        <dbReference type="ARBA" id="ARBA00022692"/>
    </source>
</evidence>
<keyword evidence="3" id="KW-0328">Glycosyltransferase</keyword>
<dbReference type="PANTHER" id="PTHR33908:SF11">
    <property type="entry name" value="MEMBRANE PROTEIN"/>
    <property type="match status" value="1"/>
</dbReference>
<dbReference type="AlphaFoldDB" id="A0A1F7UJ48"/>
<keyword evidence="4" id="KW-0808">Transferase</keyword>
<feature type="transmembrane region" description="Helical" evidence="8">
    <location>
        <begin position="199"/>
        <end position="214"/>
    </location>
</feature>
<evidence type="ECO:0000256" key="8">
    <source>
        <dbReference type="SAM" id="Phobius"/>
    </source>
</evidence>
<keyword evidence="2" id="KW-1003">Cell membrane</keyword>
<evidence type="ECO:0000256" key="7">
    <source>
        <dbReference type="ARBA" id="ARBA00023136"/>
    </source>
</evidence>
<name>A0A1F7UJ48_9BACT</name>
<gene>
    <name evidence="9" type="ORF">A3F28_00045</name>
</gene>
<evidence type="ECO:0000256" key="2">
    <source>
        <dbReference type="ARBA" id="ARBA00022475"/>
    </source>
</evidence>
<feature type="transmembrane region" description="Helical" evidence="8">
    <location>
        <begin position="112"/>
        <end position="134"/>
    </location>
</feature>
<dbReference type="Proteomes" id="UP000176598">
    <property type="component" value="Unassembled WGS sequence"/>
</dbReference>
<dbReference type="GO" id="GO:0016763">
    <property type="term" value="F:pentosyltransferase activity"/>
    <property type="evidence" value="ECO:0007669"/>
    <property type="project" value="TreeGrafter"/>
</dbReference>
<evidence type="ECO:0000256" key="6">
    <source>
        <dbReference type="ARBA" id="ARBA00022989"/>
    </source>
</evidence>
<accession>A0A1F7UJ48</accession>
<keyword evidence="6 8" id="KW-1133">Transmembrane helix</keyword>
<feature type="transmembrane region" description="Helical" evidence="8">
    <location>
        <begin position="141"/>
        <end position="163"/>
    </location>
</feature>
<evidence type="ECO:0000313" key="10">
    <source>
        <dbReference type="Proteomes" id="UP000176598"/>
    </source>
</evidence>
<evidence type="ECO:0000313" key="9">
    <source>
        <dbReference type="EMBL" id="OGL78289.1"/>
    </source>
</evidence>
<evidence type="ECO:0000256" key="1">
    <source>
        <dbReference type="ARBA" id="ARBA00004651"/>
    </source>
</evidence>
<protein>
    <recommendedName>
        <fullName evidence="11">Glycosyltransferase RgtA/B/C/D-like domain-containing protein</fullName>
    </recommendedName>
</protein>
<reference evidence="9 10" key="1">
    <citation type="journal article" date="2016" name="Nat. Commun.">
        <title>Thousands of microbial genomes shed light on interconnected biogeochemical processes in an aquifer system.</title>
        <authorList>
            <person name="Anantharaman K."/>
            <person name="Brown C.T."/>
            <person name="Hug L.A."/>
            <person name="Sharon I."/>
            <person name="Castelle C.J."/>
            <person name="Probst A.J."/>
            <person name="Thomas B.C."/>
            <person name="Singh A."/>
            <person name="Wilkins M.J."/>
            <person name="Karaoz U."/>
            <person name="Brodie E.L."/>
            <person name="Williams K.H."/>
            <person name="Hubbard S.S."/>
            <person name="Banfield J.F."/>
        </authorList>
    </citation>
    <scope>NUCLEOTIDE SEQUENCE [LARGE SCALE GENOMIC DNA]</scope>
</reference>